<keyword evidence="8" id="KW-0788">Thiol protease</keyword>
<dbReference type="PROSITE" id="PS00972">
    <property type="entry name" value="USP_1"/>
    <property type="match status" value="1"/>
</dbReference>
<evidence type="ECO:0000256" key="10">
    <source>
        <dbReference type="SAM" id="Coils"/>
    </source>
</evidence>
<feature type="region of interest" description="Disordered" evidence="11">
    <location>
        <begin position="1"/>
        <end position="23"/>
    </location>
</feature>
<dbReference type="Pfam" id="PF24543">
    <property type="entry name" value="Usp-48"/>
    <property type="match status" value="1"/>
</dbReference>
<feature type="coiled-coil region" evidence="10">
    <location>
        <begin position="523"/>
        <end position="550"/>
    </location>
</feature>
<evidence type="ECO:0000256" key="5">
    <source>
        <dbReference type="ARBA" id="ARBA00022670"/>
    </source>
</evidence>
<keyword evidence="6" id="KW-0833">Ubl conjugation pathway</keyword>
<dbReference type="WBParaSite" id="ACRNAN_scaffold95.g31003.t1">
    <property type="protein sequence ID" value="ACRNAN_scaffold95.g31003.t1"/>
    <property type="gene ID" value="ACRNAN_scaffold95.g31003"/>
</dbReference>
<dbReference type="SUPFAM" id="SSF54236">
    <property type="entry name" value="Ubiquitin-like"/>
    <property type="match status" value="1"/>
</dbReference>
<comment type="similarity">
    <text evidence="3">Belongs to the peptidase C19 family.</text>
</comment>
<dbReference type="GO" id="GO:0016579">
    <property type="term" value="P:protein deubiquitination"/>
    <property type="evidence" value="ECO:0007669"/>
    <property type="project" value="InterPro"/>
</dbReference>
<dbReference type="PANTHER" id="PTHR24006:SF722">
    <property type="entry name" value="UBIQUITIN CARBOXYL-TERMINAL HYDROLASE 48"/>
    <property type="match status" value="1"/>
</dbReference>
<evidence type="ECO:0000259" key="12">
    <source>
        <dbReference type="PROSITE" id="PS50235"/>
    </source>
</evidence>
<evidence type="ECO:0000313" key="13">
    <source>
        <dbReference type="Proteomes" id="UP000887540"/>
    </source>
</evidence>
<keyword evidence="9" id="KW-0539">Nucleus</keyword>
<dbReference type="PANTHER" id="PTHR24006">
    <property type="entry name" value="UBIQUITIN CARBOXYL-TERMINAL HYDROLASE"/>
    <property type="match status" value="1"/>
</dbReference>
<feature type="region of interest" description="Disordered" evidence="11">
    <location>
        <begin position="846"/>
        <end position="871"/>
    </location>
</feature>
<dbReference type="SUPFAM" id="SSF54001">
    <property type="entry name" value="Cysteine proteinases"/>
    <property type="match status" value="1"/>
</dbReference>
<comment type="subcellular location">
    <subcellularLocation>
        <location evidence="2">Nucleus</location>
    </subcellularLocation>
</comment>
<dbReference type="GO" id="GO:0005829">
    <property type="term" value="C:cytosol"/>
    <property type="evidence" value="ECO:0007669"/>
    <property type="project" value="TreeGrafter"/>
</dbReference>
<dbReference type="Proteomes" id="UP000887540">
    <property type="component" value="Unplaced"/>
</dbReference>
<evidence type="ECO:0000256" key="6">
    <source>
        <dbReference type="ARBA" id="ARBA00022786"/>
    </source>
</evidence>
<proteinExistence type="inferred from homology"/>
<dbReference type="AlphaFoldDB" id="A0A914ENG4"/>
<dbReference type="GO" id="GO:0004843">
    <property type="term" value="F:cysteine-type deubiquitinase activity"/>
    <property type="evidence" value="ECO:0007669"/>
    <property type="project" value="UniProtKB-EC"/>
</dbReference>
<dbReference type="InterPro" id="IPR001394">
    <property type="entry name" value="Peptidase_C19_UCH"/>
</dbReference>
<organism evidence="13 14">
    <name type="scientific">Acrobeloides nanus</name>
    <dbReference type="NCBI Taxonomy" id="290746"/>
    <lineage>
        <taxon>Eukaryota</taxon>
        <taxon>Metazoa</taxon>
        <taxon>Ecdysozoa</taxon>
        <taxon>Nematoda</taxon>
        <taxon>Chromadorea</taxon>
        <taxon>Rhabditida</taxon>
        <taxon>Tylenchina</taxon>
        <taxon>Cephalobomorpha</taxon>
        <taxon>Cephaloboidea</taxon>
        <taxon>Cephalobidae</taxon>
        <taxon>Acrobeloides</taxon>
    </lineage>
</organism>
<evidence type="ECO:0000256" key="8">
    <source>
        <dbReference type="ARBA" id="ARBA00022807"/>
    </source>
</evidence>
<dbReference type="Gene3D" id="3.90.70.10">
    <property type="entry name" value="Cysteine proteinases"/>
    <property type="match status" value="1"/>
</dbReference>
<dbReference type="InterPro" id="IPR057775">
    <property type="entry name" value="USP48_dom"/>
</dbReference>
<dbReference type="InterPro" id="IPR050164">
    <property type="entry name" value="Peptidase_C19"/>
</dbReference>
<evidence type="ECO:0000256" key="7">
    <source>
        <dbReference type="ARBA" id="ARBA00022801"/>
    </source>
</evidence>
<keyword evidence="13" id="KW-1185">Reference proteome</keyword>
<keyword evidence="7" id="KW-0378">Hydrolase</keyword>
<dbReference type="InterPro" id="IPR038765">
    <property type="entry name" value="Papain-like_cys_pep_sf"/>
</dbReference>
<feature type="domain" description="USP" evidence="12">
    <location>
        <begin position="106"/>
        <end position="412"/>
    </location>
</feature>
<dbReference type="InterPro" id="IPR028889">
    <property type="entry name" value="USP"/>
</dbReference>
<evidence type="ECO:0000313" key="14">
    <source>
        <dbReference type="WBParaSite" id="ACRNAN_scaffold95.g31003.t1"/>
    </source>
</evidence>
<dbReference type="EC" id="3.4.19.12" evidence="4"/>
<sequence>MGAKENISSYYKSKRAAPKKKAKENMVTKVSSLPNNINFTAAWSSYNLEQSKCELHIPPKPKTRNCADNPYCIHRIGLEKWQKVKPKKSEETSSKLSRRDDEKQPCGLVNFGNYCYVNSFLQIWFNDLVFRQCVYDWRSSPDFQTTAKFDVQAIMNCLQELFVTMQITPYETTNANTLINLLKLDNEQHDVQEFTILFFDAMDRHSAQHPNGEIIRRLIRNRIDGKQKQTVVCTCGKSNVSHNEFRTIPLIIEGCKILNEAFEKSYQDEDLSDYKCDNCQLTGNVKRKTEIVALPPVLLFTLNRYVFDQQGRSKKLTSPLQYPRTLREKFLFPNAAEDRVYELCAVMIHVGQNAHCGHYYDLIKNPISGQWFSYNDTEVKPQKFPPGFVDDPKQTKPSPDTKGCYGLIYRRVDAIGPKSIRDLRLPPVEIYNPIERKLNDQFTRESKEGDKATNVWHSRIEQRADFLEELWEQLEISKGKEMKKFPTDVAFLPTKLLSEIQAKEFKSVEEMKEIHPIFQSDENHNVDDKLAELQKEADGKEELNQEFIDRISRTVDEVASSKKSANRPVENGIDQTKKTSEDDLLIAECLYEREPIEDTQIRLCGHEKISLEAVLKGEIKAVNRTAAENLLEYYGIGLDLRDSNEIIDLTGKNIDDYKLTKLLTGSDICIDCIEQMKTDANFQEDLEKKISIVNEILKEKQRIHDPNRDQPLSEVPPPENSVWCSVKHLASYKRLANQQVEYARSLRVSSKSVYFSRKTPGFKKSVRSSSRTSASTPLISNSIAALSMTENKNDIKRKRSKTEIFNNLPALIKFDKAMSDTEGGPKKKALVDTEDENAASKIEIRKRSVSENGVAQKDESPSKKCRNYSSQDFEDKIPDIKTENGSLLDIVELNEEINMNDSVSSEKIDDKDNLMNGTEEVNKESTPSPKLCPVNFNEDLKCCHGGMTYEVKRIWLHRNEWDELVENIFPLHNLVPSEEAECSSCVDTYIETEKHKKSCSDKLEELNMVIGKLLRNIEKRAYTDDQLGDTYTRILCGSFPSNFIKAYNKTKAKDKIVTSVPEICQDCLLCEDHRKPFRFLEHPYSMPITKDEWGILVDAYRQVIPDQPTPTEIVLLNGGGALDFCDECYALWGIREEEKRYNYPEGANIFVRLKDDVPDEGRPAPERRVTTRRVATKNLFQIKMRSSEKVIDLKLRLYEKTSQYSPIEQLLMKDNVALENDQTLEDAKIVANNRDDPLILIVQQRMDSSNEPRPLEKGFRDTALSY</sequence>
<evidence type="ECO:0000256" key="11">
    <source>
        <dbReference type="SAM" id="MobiDB-lite"/>
    </source>
</evidence>
<dbReference type="InterPro" id="IPR029071">
    <property type="entry name" value="Ubiquitin-like_domsf"/>
</dbReference>
<evidence type="ECO:0000256" key="4">
    <source>
        <dbReference type="ARBA" id="ARBA00012759"/>
    </source>
</evidence>
<dbReference type="CDD" id="cd17039">
    <property type="entry name" value="Ubl_ubiquitin_like"/>
    <property type="match status" value="1"/>
</dbReference>
<dbReference type="InterPro" id="IPR018200">
    <property type="entry name" value="USP_CS"/>
</dbReference>
<dbReference type="GO" id="GO:0005634">
    <property type="term" value="C:nucleus"/>
    <property type="evidence" value="ECO:0007669"/>
    <property type="project" value="UniProtKB-SubCell"/>
</dbReference>
<evidence type="ECO:0000256" key="3">
    <source>
        <dbReference type="ARBA" id="ARBA00009085"/>
    </source>
</evidence>
<accession>A0A914ENG4</accession>
<reference evidence="14" key="1">
    <citation type="submission" date="2022-11" db="UniProtKB">
        <authorList>
            <consortium name="WormBaseParasite"/>
        </authorList>
    </citation>
    <scope>IDENTIFICATION</scope>
</reference>
<comment type="catalytic activity">
    <reaction evidence="1">
        <text>Thiol-dependent hydrolysis of ester, thioester, amide, peptide and isopeptide bonds formed by the C-terminal Gly of ubiquitin (a 76-residue protein attached to proteins as an intracellular targeting signal).</text>
        <dbReference type="EC" id="3.4.19.12"/>
    </reaction>
</comment>
<keyword evidence="5" id="KW-0645">Protease</keyword>
<keyword evidence="10" id="KW-0175">Coiled coil</keyword>
<protein>
    <recommendedName>
        <fullName evidence="4">ubiquitinyl hydrolase 1</fullName>
        <ecNumber evidence="4">3.4.19.12</ecNumber>
    </recommendedName>
</protein>
<dbReference type="PROSITE" id="PS50235">
    <property type="entry name" value="USP_3"/>
    <property type="match status" value="1"/>
</dbReference>
<evidence type="ECO:0000256" key="2">
    <source>
        <dbReference type="ARBA" id="ARBA00004123"/>
    </source>
</evidence>
<feature type="compositionally biased region" description="Basic residues" evidence="11">
    <location>
        <begin position="12"/>
        <end position="22"/>
    </location>
</feature>
<dbReference type="GO" id="GO:0006508">
    <property type="term" value="P:proteolysis"/>
    <property type="evidence" value="ECO:0007669"/>
    <property type="project" value="UniProtKB-KW"/>
</dbReference>
<evidence type="ECO:0000256" key="9">
    <source>
        <dbReference type="ARBA" id="ARBA00023242"/>
    </source>
</evidence>
<evidence type="ECO:0000256" key="1">
    <source>
        <dbReference type="ARBA" id="ARBA00000707"/>
    </source>
</evidence>
<dbReference type="Pfam" id="PF00443">
    <property type="entry name" value="UCH"/>
    <property type="match status" value="1"/>
</dbReference>
<name>A0A914ENG4_9BILA</name>
<dbReference type="PROSITE" id="PS00973">
    <property type="entry name" value="USP_2"/>
    <property type="match status" value="1"/>
</dbReference>